<keyword evidence="1" id="KW-0227">DNA damage</keyword>
<gene>
    <name evidence="3" type="ORF">CP975_19140</name>
</gene>
<dbReference type="PANTHER" id="PTHR32182:SF22">
    <property type="entry name" value="ATP-DEPENDENT ENDONUCLEASE, OLD FAMILY-RELATED"/>
    <property type="match status" value="1"/>
</dbReference>
<feature type="domain" description="ATPase AAA-type core" evidence="2">
    <location>
        <begin position="187"/>
        <end position="339"/>
    </location>
</feature>
<dbReference type="GO" id="GO:0000731">
    <property type="term" value="P:DNA synthesis involved in DNA repair"/>
    <property type="evidence" value="ECO:0007669"/>
    <property type="project" value="TreeGrafter"/>
</dbReference>
<evidence type="ECO:0000256" key="1">
    <source>
        <dbReference type="ARBA" id="ARBA00023236"/>
    </source>
</evidence>
<evidence type="ECO:0000313" key="3">
    <source>
        <dbReference type="EMBL" id="QEV19331.1"/>
    </source>
</evidence>
<proteinExistence type="predicted"/>
<dbReference type="PIRSF" id="PIRSF029347">
    <property type="entry name" value="RecF"/>
    <property type="match status" value="1"/>
</dbReference>
<dbReference type="GO" id="GO:0009432">
    <property type="term" value="P:SOS response"/>
    <property type="evidence" value="ECO:0007669"/>
    <property type="project" value="UniProtKB-KW"/>
</dbReference>
<dbReference type="InterPro" id="IPR027417">
    <property type="entry name" value="P-loop_NTPase"/>
</dbReference>
<evidence type="ECO:0000259" key="2">
    <source>
        <dbReference type="Pfam" id="PF13304"/>
    </source>
</evidence>
<reference evidence="3 4" key="1">
    <citation type="submission" date="2017-09" db="EMBL/GenBank/DDBJ databases">
        <authorList>
            <person name="Lee N."/>
            <person name="Cho B.-K."/>
        </authorList>
    </citation>
    <scope>NUCLEOTIDE SEQUENCE [LARGE SCALE GENOMIC DNA]</scope>
    <source>
        <strain evidence="3 4">ATCC 12461</strain>
    </source>
</reference>
<dbReference type="KEGG" id="salw:CP975_19140"/>
<protein>
    <submittedName>
        <fullName evidence="3">Chromosome segregation protein SMC</fullName>
    </submittedName>
</protein>
<dbReference type="InterPro" id="IPR003959">
    <property type="entry name" value="ATPase_AAA_core"/>
</dbReference>
<dbReference type="GO" id="GO:0005524">
    <property type="term" value="F:ATP binding"/>
    <property type="evidence" value="ECO:0007669"/>
    <property type="project" value="InterPro"/>
</dbReference>
<dbReference type="RefSeq" id="WP_055532608.1">
    <property type="nucleotide sequence ID" value="NZ_CP023695.1"/>
</dbReference>
<dbReference type="Pfam" id="PF13304">
    <property type="entry name" value="AAA_21"/>
    <property type="match status" value="2"/>
</dbReference>
<dbReference type="GO" id="GO:0016887">
    <property type="term" value="F:ATP hydrolysis activity"/>
    <property type="evidence" value="ECO:0007669"/>
    <property type="project" value="InterPro"/>
</dbReference>
<sequence>MQDNYFSLTRVRLKHYRSIAAANVELGRLLLLVGPNGSGKSNFLDALRLLSESLQTSLDQALRSRGGVAEVRRRSTGHPTHFSIDLQFRGPEYQGEYGFEVAAVRGGGFRISREYCGVWYDARREEGSKYADAGFRIENGELAGKTEPVMPPVSEQRLYLVAAAGLDAFRPVYDGLSGISVFSLNPDVIRQPQTPDSGEFLHRDGSNIASVLHRLQRSARGREDKSRIESYLQLIVPGMHGVARSDLGNWETLEFAQDVPGAKNPWRFQAQSVSDGTLRALGVLVSLFAGTGSTLSTVGIEEPESALHPAAAGVLLDALRDASERRQVIVTSHSPDLLDRHDFDLSELRAVRSIAGETKIGELDEAGVLALREQLYTPGELLRNDQLLPAITAESQSGVRR</sequence>
<feature type="domain" description="ATPase AAA-type core" evidence="2">
    <location>
        <begin position="31"/>
        <end position="107"/>
    </location>
</feature>
<keyword evidence="4" id="KW-1185">Reference proteome</keyword>
<dbReference type="Gene3D" id="3.40.50.300">
    <property type="entry name" value="P-loop containing nucleotide triphosphate hydrolases"/>
    <property type="match status" value="2"/>
</dbReference>
<organism evidence="3 4">
    <name type="scientific">Streptomyces alboniger</name>
    <dbReference type="NCBI Taxonomy" id="132473"/>
    <lineage>
        <taxon>Bacteria</taxon>
        <taxon>Bacillati</taxon>
        <taxon>Actinomycetota</taxon>
        <taxon>Actinomycetes</taxon>
        <taxon>Kitasatosporales</taxon>
        <taxon>Streptomycetaceae</taxon>
        <taxon>Streptomyces</taxon>
        <taxon>Streptomyces aurantiacus group</taxon>
    </lineage>
</organism>
<dbReference type="InterPro" id="IPR014555">
    <property type="entry name" value="RecF-like"/>
</dbReference>
<dbReference type="GO" id="GO:0006302">
    <property type="term" value="P:double-strand break repair"/>
    <property type="evidence" value="ECO:0007669"/>
    <property type="project" value="TreeGrafter"/>
</dbReference>
<name>A0A5J6HLN1_STRAD</name>
<evidence type="ECO:0000313" key="4">
    <source>
        <dbReference type="Proteomes" id="UP000326553"/>
    </source>
</evidence>
<dbReference type="Proteomes" id="UP000326553">
    <property type="component" value="Chromosome"/>
</dbReference>
<dbReference type="SUPFAM" id="SSF52540">
    <property type="entry name" value="P-loop containing nucleoside triphosphate hydrolases"/>
    <property type="match status" value="1"/>
</dbReference>
<dbReference type="AlphaFoldDB" id="A0A5J6HLN1"/>
<keyword evidence="1" id="KW-0742">SOS response</keyword>
<dbReference type="EMBL" id="CP023695">
    <property type="protein sequence ID" value="QEV19331.1"/>
    <property type="molecule type" value="Genomic_DNA"/>
</dbReference>
<dbReference type="PANTHER" id="PTHR32182">
    <property type="entry name" value="DNA REPLICATION AND REPAIR PROTEIN RECF"/>
    <property type="match status" value="1"/>
</dbReference>
<accession>A0A5J6HLN1</accession>
<dbReference type="OrthoDB" id="104167at2"/>